<dbReference type="InterPro" id="IPR057727">
    <property type="entry name" value="WCX_dom"/>
</dbReference>
<evidence type="ECO:0000313" key="3">
    <source>
        <dbReference type="EMBL" id="AGP30750.1"/>
    </source>
</evidence>
<evidence type="ECO:0000259" key="2">
    <source>
        <dbReference type="Pfam" id="PF25583"/>
    </source>
</evidence>
<dbReference type="PANTHER" id="PTHR34580">
    <property type="match status" value="1"/>
</dbReference>
<evidence type="ECO:0000313" key="4">
    <source>
        <dbReference type="Proteomes" id="UP000014809"/>
    </source>
</evidence>
<organism evidence="3 4">
    <name type="scientific">Corynebacterium terpenotabidum Y-11</name>
    <dbReference type="NCBI Taxonomy" id="1200352"/>
    <lineage>
        <taxon>Bacteria</taxon>
        <taxon>Bacillati</taxon>
        <taxon>Actinomycetota</taxon>
        <taxon>Actinomycetes</taxon>
        <taxon>Mycobacteriales</taxon>
        <taxon>Corynebacteriaceae</taxon>
        <taxon>Corynebacterium</taxon>
    </lineage>
</organism>
<evidence type="ECO:0000259" key="1">
    <source>
        <dbReference type="Pfam" id="PF13280"/>
    </source>
</evidence>
<feature type="domain" description="WCX" evidence="2">
    <location>
        <begin position="249"/>
        <end position="320"/>
    </location>
</feature>
<gene>
    <name evidence="3" type="ORF">A606_05515</name>
</gene>
<dbReference type="PANTHER" id="PTHR34580:SF3">
    <property type="entry name" value="PROTEIN PAFB"/>
    <property type="match status" value="1"/>
</dbReference>
<dbReference type="Pfam" id="PF25583">
    <property type="entry name" value="WCX"/>
    <property type="match status" value="1"/>
</dbReference>
<dbReference type="PATRIC" id="fig|1200352.3.peg.1116"/>
<dbReference type="InterPro" id="IPR051534">
    <property type="entry name" value="CBASS_pafABC_assoc_protein"/>
</dbReference>
<sequence>MPVYWEDAATRVLNLLLALVNSERPRSAAWIGDRVDGYGGAPDTVRKQLERDRILLSDLGVRLTETTEVDDGNAVEKLFGVDTAASYLPPVEFTTGQWEAVTAAGHWAMEPGLADAVQAAVTKLTPAGPLAEVDRSAPVVGAVPDSTDLTDDDLRALRRALDRGLRLEFHYWPTRTAEAQVRTLEPWGVAAVDGRLFLTGFDVGKGAQRTFRLSRIADLELLQQWRSQPVPDRPVRALVTEGLQAAATVVTAQVLFRTARARELRARTTGAPRPHPEGEVLTVGPVDRTWLLRTATAYAPDAVVLEPPDLVAEIIDRLEHAHRILGGQP</sequence>
<proteinExistence type="predicted"/>
<reference evidence="3 4" key="1">
    <citation type="submission" date="2012-06" db="EMBL/GenBank/DDBJ databases">
        <title>Complete genome sequence of Corynebacterium terpenotabidum Y-11 (=DSM 44721).</title>
        <authorList>
            <person name="Ruckert C."/>
            <person name="Albersmeier A."/>
            <person name="Al-Dilaimi A."/>
            <person name="Szczepanowski R."/>
            <person name="Kalinowski J."/>
        </authorList>
    </citation>
    <scope>NUCLEOTIDE SEQUENCE [LARGE SCALE GENOMIC DNA]</scope>
    <source>
        <strain evidence="3 4">Y-11</strain>
    </source>
</reference>
<accession>S4XGH1</accession>
<dbReference type="HOGENOM" id="CLU_041141_3_0_11"/>
<dbReference type="STRING" id="1200352.A606_05515"/>
<dbReference type="Proteomes" id="UP000014809">
    <property type="component" value="Chromosome"/>
</dbReference>
<keyword evidence="4" id="KW-1185">Reference proteome</keyword>
<dbReference type="EMBL" id="CP003696">
    <property type="protein sequence ID" value="AGP30750.1"/>
    <property type="molecule type" value="Genomic_DNA"/>
</dbReference>
<dbReference type="KEGG" id="cter:A606_05515"/>
<dbReference type="InterPro" id="IPR026881">
    <property type="entry name" value="WYL_dom"/>
</dbReference>
<dbReference type="AlphaFoldDB" id="S4XGH1"/>
<protein>
    <submittedName>
        <fullName evidence="3">Uncharacterized protein</fullName>
    </submittedName>
</protein>
<feature type="domain" description="WYL" evidence="1">
    <location>
        <begin position="154"/>
        <end position="220"/>
    </location>
</feature>
<dbReference type="eggNOG" id="COG2378">
    <property type="taxonomic scope" value="Bacteria"/>
</dbReference>
<dbReference type="Pfam" id="PF13280">
    <property type="entry name" value="WYL"/>
    <property type="match status" value="1"/>
</dbReference>
<name>S4XGH1_9CORY</name>
<dbReference type="PROSITE" id="PS52050">
    <property type="entry name" value="WYL"/>
    <property type="match status" value="1"/>
</dbReference>